<evidence type="ECO:0000313" key="4">
    <source>
        <dbReference type="EMBL" id="GGD42500.1"/>
    </source>
</evidence>
<dbReference type="RefSeq" id="WP_188712484.1">
    <property type="nucleotide sequence ID" value="NZ_BMHO01000001.1"/>
</dbReference>
<gene>
    <name evidence="4" type="ORF">GCM10010915_24490</name>
</gene>
<reference evidence="4" key="1">
    <citation type="journal article" date="2014" name="Int. J. Syst. Evol. Microbiol.">
        <title>Complete genome sequence of Corynebacterium casei LMG S-19264T (=DSM 44701T), isolated from a smear-ripened cheese.</title>
        <authorList>
            <consortium name="US DOE Joint Genome Institute (JGI-PGF)"/>
            <person name="Walter F."/>
            <person name="Albersmeier A."/>
            <person name="Kalinowski J."/>
            <person name="Ruckert C."/>
        </authorList>
    </citation>
    <scope>NUCLEOTIDE SEQUENCE</scope>
    <source>
        <strain evidence="4">CGMCC 1.15152</strain>
    </source>
</reference>
<dbReference type="GO" id="GO:0004190">
    <property type="term" value="F:aspartic-type endopeptidase activity"/>
    <property type="evidence" value="ECO:0007669"/>
    <property type="project" value="InterPro"/>
</dbReference>
<evidence type="ECO:0000256" key="1">
    <source>
        <dbReference type="ARBA" id="ARBA00005801"/>
    </source>
</evidence>
<keyword evidence="5" id="KW-1185">Reference proteome</keyword>
<proteinExistence type="inferred from homology"/>
<dbReference type="Gene3D" id="1.20.120.1220">
    <property type="match status" value="1"/>
</dbReference>
<keyword evidence="2" id="KW-0812">Transmembrane</keyword>
<dbReference type="AlphaFoldDB" id="A0A917DJQ5"/>
<protein>
    <recommendedName>
        <fullName evidence="3">Prepilin type IV endopeptidase peptidase domain-containing protein</fullName>
    </recommendedName>
</protein>
<dbReference type="Proteomes" id="UP000633205">
    <property type="component" value="Unassembled WGS sequence"/>
</dbReference>
<dbReference type="EMBL" id="BMHO01000001">
    <property type="protein sequence ID" value="GGD42500.1"/>
    <property type="molecule type" value="Genomic_DNA"/>
</dbReference>
<accession>A0A917DJQ5</accession>
<keyword evidence="2" id="KW-1133">Transmembrane helix</keyword>
<dbReference type="PANTHER" id="PTHR30487">
    <property type="entry name" value="TYPE 4 PREPILIN-LIKE PROTEINS LEADER PEPTIDE-PROCESSING ENZYME"/>
    <property type="match status" value="1"/>
</dbReference>
<organism evidence="4 5">
    <name type="scientific">Microbacterium faecale</name>
    <dbReference type="NCBI Taxonomy" id="1804630"/>
    <lineage>
        <taxon>Bacteria</taxon>
        <taxon>Bacillati</taxon>
        <taxon>Actinomycetota</taxon>
        <taxon>Actinomycetes</taxon>
        <taxon>Micrococcales</taxon>
        <taxon>Microbacteriaceae</taxon>
        <taxon>Microbacterium</taxon>
    </lineage>
</organism>
<feature type="domain" description="Prepilin type IV endopeptidase peptidase" evidence="3">
    <location>
        <begin position="13"/>
        <end position="117"/>
    </location>
</feature>
<keyword evidence="2" id="KW-0472">Membrane</keyword>
<dbReference type="InterPro" id="IPR050882">
    <property type="entry name" value="Prepilin_peptidase/N-MTase"/>
</dbReference>
<dbReference type="GO" id="GO:0006465">
    <property type="term" value="P:signal peptide processing"/>
    <property type="evidence" value="ECO:0007669"/>
    <property type="project" value="TreeGrafter"/>
</dbReference>
<evidence type="ECO:0000313" key="5">
    <source>
        <dbReference type="Proteomes" id="UP000633205"/>
    </source>
</evidence>
<name>A0A917DJQ5_9MICO</name>
<evidence type="ECO:0000256" key="2">
    <source>
        <dbReference type="SAM" id="Phobius"/>
    </source>
</evidence>
<dbReference type="GO" id="GO:0005886">
    <property type="term" value="C:plasma membrane"/>
    <property type="evidence" value="ECO:0007669"/>
    <property type="project" value="TreeGrafter"/>
</dbReference>
<dbReference type="Pfam" id="PF01478">
    <property type="entry name" value="Peptidase_A24"/>
    <property type="match status" value="1"/>
</dbReference>
<evidence type="ECO:0000259" key="3">
    <source>
        <dbReference type="Pfam" id="PF01478"/>
    </source>
</evidence>
<sequence>MTDALLVTAQLGFVAVGAWLTHIDISEHRLPNRIVAPTAVAIAVLCALAAAVTGSVAPLVSGALGALLLGGFYLVLRVASRGSLGAGDVKLALPTGLILGWDGGLALVVGAVLAFVVGGLWAVGVIVTGRGTRSTHIAFGPCIILGAVLGLAVT</sequence>
<feature type="transmembrane region" description="Helical" evidence="2">
    <location>
        <begin position="34"/>
        <end position="52"/>
    </location>
</feature>
<comment type="similarity">
    <text evidence="1">Belongs to the peptidase A24 family.</text>
</comment>
<feature type="transmembrane region" description="Helical" evidence="2">
    <location>
        <begin position="135"/>
        <end position="153"/>
    </location>
</feature>
<dbReference type="PANTHER" id="PTHR30487:SF0">
    <property type="entry name" value="PREPILIN LEADER PEPTIDASE_N-METHYLTRANSFERASE-RELATED"/>
    <property type="match status" value="1"/>
</dbReference>
<feature type="transmembrane region" description="Helical" evidence="2">
    <location>
        <begin position="59"/>
        <end position="79"/>
    </location>
</feature>
<reference evidence="4" key="2">
    <citation type="submission" date="2020-09" db="EMBL/GenBank/DDBJ databases">
        <authorList>
            <person name="Sun Q."/>
            <person name="Zhou Y."/>
        </authorList>
    </citation>
    <scope>NUCLEOTIDE SEQUENCE</scope>
    <source>
        <strain evidence="4">CGMCC 1.15152</strain>
    </source>
</reference>
<comment type="caution">
    <text evidence="4">The sequence shown here is derived from an EMBL/GenBank/DDBJ whole genome shotgun (WGS) entry which is preliminary data.</text>
</comment>
<dbReference type="InterPro" id="IPR000045">
    <property type="entry name" value="Prepilin_IV_endopep_pep"/>
</dbReference>
<feature type="transmembrane region" description="Helical" evidence="2">
    <location>
        <begin position="99"/>
        <end position="123"/>
    </location>
</feature>